<dbReference type="EMBL" id="BAAARE010000040">
    <property type="protein sequence ID" value="GAA2502726.1"/>
    <property type="molecule type" value="Genomic_DNA"/>
</dbReference>
<accession>A0ABP5ZR50</accession>
<reference evidence="5" key="1">
    <citation type="journal article" date="2019" name="Int. J. Syst. Evol. Microbiol.">
        <title>The Global Catalogue of Microorganisms (GCM) 10K type strain sequencing project: providing services to taxonomists for standard genome sequencing and annotation.</title>
        <authorList>
            <consortium name="The Broad Institute Genomics Platform"/>
            <consortium name="The Broad Institute Genome Sequencing Center for Infectious Disease"/>
            <person name="Wu L."/>
            <person name="Ma J."/>
        </authorList>
    </citation>
    <scope>NUCLEOTIDE SEQUENCE [LARGE SCALE GENOMIC DNA]</scope>
    <source>
        <strain evidence="5">JCM 16259</strain>
    </source>
</reference>
<dbReference type="Proteomes" id="UP001500730">
    <property type="component" value="Unassembled WGS sequence"/>
</dbReference>
<dbReference type="PANTHER" id="PTHR36507:SF1">
    <property type="entry name" value="BLL1555 PROTEIN"/>
    <property type="match status" value="1"/>
</dbReference>
<feature type="domain" description="EfeO-type cupredoxin-like" evidence="3">
    <location>
        <begin position="92"/>
        <end position="150"/>
    </location>
</feature>
<evidence type="ECO:0000256" key="2">
    <source>
        <dbReference type="SAM" id="SignalP"/>
    </source>
</evidence>
<proteinExistence type="predicted"/>
<dbReference type="RefSeq" id="WP_344257448.1">
    <property type="nucleotide sequence ID" value="NZ_BAAARE010000040.1"/>
</dbReference>
<dbReference type="PROSITE" id="PS51257">
    <property type="entry name" value="PROKAR_LIPOPROTEIN"/>
    <property type="match status" value="1"/>
</dbReference>
<name>A0ABP5ZR50_9MICO</name>
<evidence type="ECO:0000256" key="1">
    <source>
        <dbReference type="SAM" id="MobiDB-lite"/>
    </source>
</evidence>
<evidence type="ECO:0000313" key="5">
    <source>
        <dbReference type="Proteomes" id="UP001500730"/>
    </source>
</evidence>
<dbReference type="InterPro" id="IPR028096">
    <property type="entry name" value="EfeO_Cupredoxin"/>
</dbReference>
<feature type="chain" id="PRO_5046414383" description="EfeO-type cupredoxin-like domain-containing protein" evidence="2">
    <location>
        <begin position="20"/>
        <end position="151"/>
    </location>
</feature>
<feature type="region of interest" description="Disordered" evidence="1">
    <location>
        <begin position="25"/>
        <end position="68"/>
    </location>
</feature>
<feature type="signal peptide" evidence="2">
    <location>
        <begin position="1"/>
        <end position="19"/>
    </location>
</feature>
<gene>
    <name evidence="4" type="ORF">GCM10009858_46060</name>
</gene>
<evidence type="ECO:0000313" key="4">
    <source>
        <dbReference type="EMBL" id="GAA2502726.1"/>
    </source>
</evidence>
<dbReference type="Pfam" id="PF13473">
    <property type="entry name" value="Cupredoxin_1"/>
    <property type="match status" value="1"/>
</dbReference>
<keyword evidence="5" id="KW-1185">Reference proteome</keyword>
<dbReference type="InterPro" id="IPR052721">
    <property type="entry name" value="ET_Amicyanin"/>
</dbReference>
<dbReference type="InterPro" id="IPR008972">
    <property type="entry name" value="Cupredoxin"/>
</dbReference>
<dbReference type="PANTHER" id="PTHR36507">
    <property type="entry name" value="BLL1555 PROTEIN"/>
    <property type="match status" value="1"/>
</dbReference>
<keyword evidence="2" id="KW-0732">Signal</keyword>
<organism evidence="4 5">
    <name type="scientific">Terrabacter carboxydivorans</name>
    <dbReference type="NCBI Taxonomy" id="619730"/>
    <lineage>
        <taxon>Bacteria</taxon>
        <taxon>Bacillati</taxon>
        <taxon>Actinomycetota</taxon>
        <taxon>Actinomycetes</taxon>
        <taxon>Micrococcales</taxon>
        <taxon>Intrasporangiaceae</taxon>
        <taxon>Terrabacter</taxon>
    </lineage>
</organism>
<dbReference type="Gene3D" id="2.60.40.420">
    <property type="entry name" value="Cupredoxins - blue copper proteins"/>
    <property type="match status" value="1"/>
</dbReference>
<sequence length="151" mass="14651">MTRTITLLAAAPALALSLAACGPSSPEVAPSTTVSSSTPAPGSSTGDGSTSAGPSTSSGTSGTSGTAGTATAPVISIADFAYTVPASVAPGAKITIRNSDSQAHTVTSQDGGFDVKVDPGATATMTAPTKPGSYKFVCRFHGNMSGTLVVR</sequence>
<dbReference type="SUPFAM" id="SSF49503">
    <property type="entry name" value="Cupredoxins"/>
    <property type="match status" value="1"/>
</dbReference>
<comment type="caution">
    <text evidence="4">The sequence shown here is derived from an EMBL/GenBank/DDBJ whole genome shotgun (WGS) entry which is preliminary data.</text>
</comment>
<protein>
    <recommendedName>
        <fullName evidence="3">EfeO-type cupredoxin-like domain-containing protein</fullName>
    </recommendedName>
</protein>
<evidence type="ECO:0000259" key="3">
    <source>
        <dbReference type="Pfam" id="PF13473"/>
    </source>
</evidence>